<dbReference type="GO" id="GO:0016787">
    <property type="term" value="F:hydrolase activity"/>
    <property type="evidence" value="ECO:0007669"/>
    <property type="project" value="UniProtKB-KW"/>
</dbReference>
<dbReference type="PROSITE" id="PS51194">
    <property type="entry name" value="HELICASE_CTER"/>
    <property type="match status" value="1"/>
</dbReference>
<evidence type="ECO:0000256" key="5">
    <source>
        <dbReference type="PROSITE-ProRule" id="PRU00175"/>
    </source>
</evidence>
<dbReference type="Pfam" id="PF00271">
    <property type="entry name" value="Helicase_C"/>
    <property type="match status" value="1"/>
</dbReference>
<proteinExistence type="predicted"/>
<dbReference type="SUPFAM" id="SSF52540">
    <property type="entry name" value="P-loop containing nucleoside triphosphate hydrolases"/>
    <property type="match status" value="2"/>
</dbReference>
<feature type="coiled-coil region" evidence="6">
    <location>
        <begin position="347"/>
        <end position="381"/>
    </location>
</feature>
<dbReference type="CDD" id="cd18793">
    <property type="entry name" value="SF2_C_SNF"/>
    <property type="match status" value="1"/>
</dbReference>
<dbReference type="InterPro" id="IPR027417">
    <property type="entry name" value="P-loop_NTPase"/>
</dbReference>
<dbReference type="SMART" id="SM00487">
    <property type="entry name" value="DEXDc"/>
    <property type="match status" value="1"/>
</dbReference>
<reference evidence="10" key="1">
    <citation type="journal article" date="2017" name="Science">
        <title>Giant viruses with an expanded complement of translation system components.</title>
        <authorList>
            <person name="Schulz F."/>
            <person name="Yutin N."/>
            <person name="Ivanova N.N."/>
            <person name="Ortega D.R."/>
            <person name="Lee T.K."/>
            <person name="Vierheilig J."/>
            <person name="Daims H."/>
            <person name="Horn M."/>
            <person name="Wagner M."/>
            <person name="Jensen G.J."/>
            <person name="Kyrpides N.C."/>
            <person name="Koonin E.V."/>
            <person name="Woyke T."/>
        </authorList>
    </citation>
    <scope>NUCLEOTIDE SEQUENCE</scope>
    <source>
        <strain evidence="10">ILV1</strain>
    </source>
</reference>
<dbReference type="EMBL" id="KY684085">
    <property type="protein sequence ID" value="ARF09531.1"/>
    <property type="molecule type" value="Genomic_DNA"/>
</dbReference>
<keyword evidence="5" id="KW-0479">Metal-binding</keyword>
<evidence type="ECO:0000259" key="9">
    <source>
        <dbReference type="PROSITE" id="PS51194"/>
    </source>
</evidence>
<evidence type="ECO:0000256" key="4">
    <source>
        <dbReference type="ARBA" id="ARBA00022840"/>
    </source>
</evidence>
<feature type="domain" description="RING-type" evidence="7">
    <location>
        <begin position="383"/>
        <end position="422"/>
    </location>
</feature>
<dbReference type="SUPFAM" id="SSF57850">
    <property type="entry name" value="RING/U-box"/>
    <property type="match status" value="1"/>
</dbReference>
<evidence type="ECO:0000313" key="10">
    <source>
        <dbReference type="EMBL" id="ARF09531.1"/>
    </source>
</evidence>
<organism evidence="10">
    <name type="scientific">Indivirus ILV1</name>
    <dbReference type="NCBI Taxonomy" id="1977633"/>
    <lineage>
        <taxon>Viruses</taxon>
        <taxon>Varidnaviria</taxon>
        <taxon>Bamfordvirae</taxon>
        <taxon>Nucleocytoviricota</taxon>
        <taxon>Megaviricetes</taxon>
        <taxon>Imitervirales</taxon>
        <taxon>Mimiviridae</taxon>
        <taxon>Klosneuvirinae</taxon>
        <taxon>Indivirus</taxon>
    </lineage>
</organism>
<keyword evidence="5" id="KW-0863">Zinc-finger</keyword>
<dbReference type="GO" id="GO:0006281">
    <property type="term" value="P:DNA repair"/>
    <property type="evidence" value="ECO:0007669"/>
    <property type="project" value="TreeGrafter"/>
</dbReference>
<evidence type="ECO:0000256" key="3">
    <source>
        <dbReference type="ARBA" id="ARBA00022806"/>
    </source>
</evidence>
<protein>
    <submittedName>
        <fullName evidence="10">DEAD/SNF2-like helicase</fullName>
    </submittedName>
</protein>
<dbReference type="GO" id="GO:0008270">
    <property type="term" value="F:zinc ion binding"/>
    <property type="evidence" value="ECO:0007669"/>
    <property type="project" value="UniProtKB-KW"/>
</dbReference>
<evidence type="ECO:0000259" key="7">
    <source>
        <dbReference type="PROSITE" id="PS50089"/>
    </source>
</evidence>
<dbReference type="PANTHER" id="PTHR45626:SF22">
    <property type="entry name" value="DNA REPAIR PROTEIN RAD5"/>
    <property type="match status" value="1"/>
</dbReference>
<dbReference type="PROSITE" id="PS51192">
    <property type="entry name" value="HELICASE_ATP_BIND_1"/>
    <property type="match status" value="1"/>
</dbReference>
<sequence>MITSINYNDLNDTSLQIPQPKELGISLMEHQKTAIFAMRKLEETGKLLAKNITQYGDPMNFNINTVVGILADKMGSGKSLMIISLILAFKTAPERNYFWGGTKYISIETSYNDGLMKDSNINLLIIPHKLFNQWIKFMEYAPTLKIATYSEMKDYEKIKDYDSIKDKNIIIVTCTKVGDFIKKFQNIKWSRIIIDEADSISMSVKYDIKANFIWLVTGTPKSLRYSNKYFLSNIFKGILPWTFEYLLVKNNDEFIEKSIKLQPPKRITIKCLTPKEVTILKSFIPSHVLNMINAGNSDEAIKTLNFNVDTNENILKVITRNLMEAINNKKLELEYEKKKVAHGPKQIKEKEERLKKITQCITRLETRYESIKEKIHTLNDQYCPICMDEFTKPTLVNCCQSIYCFDCITLTATNNDSCPYCKKKLYKEKMHIITDDTDATLKNNKYQEREKLDVLLELLEKTPDGKFMIFANFSKTFDKIELALKEKNITYNILKGSQKVVQDTIDNFKEGNLQVLMLNARFFGAGMNLQMATHIIIYHRFEYDLEEQVIARAQRLGRTEQLNVFYLIHDNETTSFENNNKFEDIDYTEWIENQE</sequence>
<keyword evidence="6" id="KW-0175">Coiled coil</keyword>
<dbReference type="InterPro" id="IPR013083">
    <property type="entry name" value="Znf_RING/FYVE/PHD"/>
</dbReference>
<keyword evidence="4" id="KW-0067">ATP-binding</keyword>
<feature type="domain" description="Helicase ATP-binding" evidence="8">
    <location>
        <begin position="59"/>
        <end position="238"/>
    </location>
</feature>
<keyword evidence="1" id="KW-0547">Nucleotide-binding</keyword>
<gene>
    <name evidence="10" type="ORF">Indivirus_1_154</name>
</gene>
<dbReference type="InterPro" id="IPR001650">
    <property type="entry name" value="Helicase_C-like"/>
</dbReference>
<keyword evidence="5" id="KW-0862">Zinc</keyword>
<dbReference type="InterPro" id="IPR001841">
    <property type="entry name" value="Znf_RING"/>
</dbReference>
<dbReference type="InterPro" id="IPR014001">
    <property type="entry name" value="Helicase_ATP-bd"/>
</dbReference>
<evidence type="ECO:0000259" key="8">
    <source>
        <dbReference type="PROSITE" id="PS51192"/>
    </source>
</evidence>
<dbReference type="InterPro" id="IPR050628">
    <property type="entry name" value="SNF2_RAD54_helicase_TF"/>
</dbReference>
<accession>A0A1V0SCW1</accession>
<dbReference type="SMART" id="SM00490">
    <property type="entry name" value="HELICc"/>
    <property type="match status" value="1"/>
</dbReference>
<keyword evidence="2" id="KW-0378">Hydrolase</keyword>
<dbReference type="PANTHER" id="PTHR45626">
    <property type="entry name" value="TRANSCRIPTION TERMINATION FACTOR 2-RELATED"/>
    <property type="match status" value="1"/>
</dbReference>
<dbReference type="Gene3D" id="3.40.50.300">
    <property type="entry name" value="P-loop containing nucleotide triphosphate hydrolases"/>
    <property type="match status" value="2"/>
</dbReference>
<dbReference type="GO" id="GO:0008094">
    <property type="term" value="F:ATP-dependent activity, acting on DNA"/>
    <property type="evidence" value="ECO:0007669"/>
    <property type="project" value="TreeGrafter"/>
</dbReference>
<keyword evidence="3 10" id="KW-0347">Helicase</keyword>
<evidence type="ECO:0000256" key="2">
    <source>
        <dbReference type="ARBA" id="ARBA00022801"/>
    </source>
</evidence>
<evidence type="ECO:0000256" key="6">
    <source>
        <dbReference type="SAM" id="Coils"/>
    </source>
</evidence>
<name>A0A1V0SCW1_9VIRU</name>
<dbReference type="InterPro" id="IPR000330">
    <property type="entry name" value="SNF2_N"/>
</dbReference>
<evidence type="ECO:0000256" key="1">
    <source>
        <dbReference type="ARBA" id="ARBA00022741"/>
    </source>
</evidence>
<dbReference type="InterPro" id="IPR049730">
    <property type="entry name" value="SNF2/RAD54-like_C"/>
</dbReference>
<dbReference type="Gene3D" id="3.30.40.10">
    <property type="entry name" value="Zinc/RING finger domain, C3HC4 (zinc finger)"/>
    <property type="match status" value="1"/>
</dbReference>
<dbReference type="Pfam" id="PF00176">
    <property type="entry name" value="SNF2-rel_dom"/>
    <property type="match status" value="1"/>
</dbReference>
<dbReference type="GO" id="GO:0005524">
    <property type="term" value="F:ATP binding"/>
    <property type="evidence" value="ECO:0007669"/>
    <property type="project" value="UniProtKB-KW"/>
</dbReference>
<dbReference type="PROSITE" id="PS50089">
    <property type="entry name" value="ZF_RING_2"/>
    <property type="match status" value="1"/>
</dbReference>
<feature type="domain" description="Helicase C-terminal" evidence="9">
    <location>
        <begin position="451"/>
        <end position="595"/>
    </location>
</feature>
<dbReference type="GO" id="GO:0004386">
    <property type="term" value="F:helicase activity"/>
    <property type="evidence" value="ECO:0007669"/>
    <property type="project" value="UniProtKB-KW"/>
</dbReference>